<evidence type="ECO:0000313" key="3">
    <source>
        <dbReference type="Proteomes" id="UP001232148"/>
    </source>
</evidence>
<evidence type="ECO:0000313" key="2">
    <source>
        <dbReference type="EMBL" id="KAK2023244.1"/>
    </source>
</evidence>
<organism evidence="2 3">
    <name type="scientific">Colletotrichum zoysiae</name>
    <dbReference type="NCBI Taxonomy" id="1216348"/>
    <lineage>
        <taxon>Eukaryota</taxon>
        <taxon>Fungi</taxon>
        <taxon>Dikarya</taxon>
        <taxon>Ascomycota</taxon>
        <taxon>Pezizomycotina</taxon>
        <taxon>Sordariomycetes</taxon>
        <taxon>Hypocreomycetidae</taxon>
        <taxon>Glomerellales</taxon>
        <taxon>Glomerellaceae</taxon>
        <taxon>Colletotrichum</taxon>
        <taxon>Colletotrichum graminicola species complex</taxon>
    </lineage>
</organism>
<sequence length="207" mass="23727">MHSIYPLLLLWSLSCTFAAPVTRPKGLRNPQDIYTVLIQGDKYLIFSPYYAQKAHPITTLIFPTDNGKNDQIIVPEAWNALESRHKDGSPRLYLSDIIQAVATRHANKPLTLINRVVIESISNERTLETINDYFRDWKKLHDNPKTKPERLTVKPSDSFWPAFKNTPFFKAANFTFKTSKKTVVSIDIVSDPGKLRPDLWFRMGPGL</sequence>
<keyword evidence="1" id="KW-0732">Signal</keyword>
<reference evidence="2" key="1">
    <citation type="submission" date="2021-06" db="EMBL/GenBank/DDBJ databases">
        <title>Comparative genomics, transcriptomics and evolutionary studies reveal genomic signatures of adaptation to plant cell wall in hemibiotrophic fungi.</title>
        <authorList>
            <consortium name="DOE Joint Genome Institute"/>
            <person name="Baroncelli R."/>
            <person name="Diaz J.F."/>
            <person name="Benocci T."/>
            <person name="Peng M."/>
            <person name="Battaglia E."/>
            <person name="Haridas S."/>
            <person name="Andreopoulos W."/>
            <person name="Labutti K."/>
            <person name="Pangilinan J."/>
            <person name="Floch G.L."/>
            <person name="Makela M.R."/>
            <person name="Henrissat B."/>
            <person name="Grigoriev I.V."/>
            <person name="Crouch J.A."/>
            <person name="De Vries R.P."/>
            <person name="Sukno S.A."/>
            <person name="Thon M.R."/>
        </authorList>
    </citation>
    <scope>NUCLEOTIDE SEQUENCE</scope>
    <source>
        <strain evidence="2">MAFF235873</strain>
    </source>
</reference>
<evidence type="ECO:0000256" key="1">
    <source>
        <dbReference type="SAM" id="SignalP"/>
    </source>
</evidence>
<dbReference type="Proteomes" id="UP001232148">
    <property type="component" value="Unassembled WGS sequence"/>
</dbReference>
<accession>A0AAD9H808</accession>
<comment type="caution">
    <text evidence="2">The sequence shown here is derived from an EMBL/GenBank/DDBJ whole genome shotgun (WGS) entry which is preliminary data.</text>
</comment>
<name>A0AAD9H808_9PEZI</name>
<dbReference type="EMBL" id="MU843007">
    <property type="protein sequence ID" value="KAK2023244.1"/>
    <property type="molecule type" value="Genomic_DNA"/>
</dbReference>
<proteinExistence type="predicted"/>
<dbReference type="AlphaFoldDB" id="A0AAD9H808"/>
<gene>
    <name evidence="2" type="ORF">LX32DRAFT_644782</name>
</gene>
<feature type="chain" id="PRO_5042153479" evidence="1">
    <location>
        <begin position="19"/>
        <end position="207"/>
    </location>
</feature>
<keyword evidence="3" id="KW-1185">Reference proteome</keyword>
<feature type="signal peptide" evidence="1">
    <location>
        <begin position="1"/>
        <end position="18"/>
    </location>
</feature>
<protein>
    <submittedName>
        <fullName evidence="2">Uncharacterized protein</fullName>
    </submittedName>
</protein>